<dbReference type="Proteomes" id="UP000286402">
    <property type="component" value="Unassembled WGS sequence"/>
</dbReference>
<keyword evidence="2" id="KW-1185">Reference proteome</keyword>
<reference evidence="1 2" key="1">
    <citation type="submission" date="2016-07" db="EMBL/GenBank/DDBJ databases">
        <title>Genome analysis of Sphingobacterium siyangense T12B17.</title>
        <authorList>
            <person name="Xu D."/>
            <person name="Su Y."/>
            <person name="Zheng S."/>
        </authorList>
    </citation>
    <scope>NUCLEOTIDE SEQUENCE [LARGE SCALE GENOMIC DNA]</scope>
    <source>
        <strain evidence="1 2">T12B17</strain>
    </source>
</reference>
<dbReference type="PROSITE" id="PS51257">
    <property type="entry name" value="PROKAR_LIPOPROTEIN"/>
    <property type="match status" value="1"/>
</dbReference>
<evidence type="ECO:0000313" key="1">
    <source>
        <dbReference type="EMBL" id="RKF30142.1"/>
    </source>
</evidence>
<dbReference type="AlphaFoldDB" id="A0A420FB15"/>
<sequence>MRSLFILFISLAFFSCGNPPKQFTTVNDGLQYISESKHGFVKDTLLGNGVEVKIQLLPASLVQKNNNPGKQKYFSIQFSLKGHELLAQLPREEYGAYVQLFSFGMERYIFLQSESGKEYPASMVSYQPTYNMGKSNELIVVFNEDFSSCKALKLVVKEFGLNIGQIDFPLDLAKFNYSPTIEQL</sequence>
<name>A0A420FB15_9SPHI</name>
<protein>
    <submittedName>
        <fullName evidence="1">Uncharacterized protein</fullName>
    </submittedName>
</protein>
<proteinExistence type="predicted"/>
<accession>A0A420FB15</accession>
<dbReference type="RefSeq" id="WP_120336670.1">
    <property type="nucleotide sequence ID" value="NZ_JBPFRJ010000002.1"/>
</dbReference>
<comment type="caution">
    <text evidence="1">The sequence shown here is derived from an EMBL/GenBank/DDBJ whole genome shotgun (WGS) entry which is preliminary data.</text>
</comment>
<gene>
    <name evidence="1" type="ORF">BCY89_20295</name>
</gene>
<dbReference type="EMBL" id="MCAQ01000030">
    <property type="protein sequence ID" value="RKF30142.1"/>
    <property type="molecule type" value="Genomic_DNA"/>
</dbReference>
<evidence type="ECO:0000313" key="2">
    <source>
        <dbReference type="Proteomes" id="UP000286402"/>
    </source>
</evidence>
<organism evidence="1 2">
    <name type="scientific">Sphingobacterium siyangense</name>
    <dbReference type="NCBI Taxonomy" id="459529"/>
    <lineage>
        <taxon>Bacteria</taxon>
        <taxon>Pseudomonadati</taxon>
        <taxon>Bacteroidota</taxon>
        <taxon>Sphingobacteriia</taxon>
        <taxon>Sphingobacteriales</taxon>
        <taxon>Sphingobacteriaceae</taxon>
        <taxon>Sphingobacterium</taxon>
    </lineage>
</organism>